<dbReference type="SUPFAM" id="SSF50729">
    <property type="entry name" value="PH domain-like"/>
    <property type="match status" value="1"/>
</dbReference>
<evidence type="ECO:0000313" key="3">
    <source>
        <dbReference type="Proteomes" id="UP000663828"/>
    </source>
</evidence>
<dbReference type="Gene3D" id="2.30.29.30">
    <property type="entry name" value="Pleckstrin-homology domain (PH domain)/Phosphotyrosine-binding domain (PTB)"/>
    <property type="match status" value="1"/>
</dbReference>
<dbReference type="EMBL" id="CAJNOR010000658">
    <property type="protein sequence ID" value="CAF0974364.1"/>
    <property type="molecule type" value="Genomic_DNA"/>
</dbReference>
<feature type="domain" description="PH" evidence="1">
    <location>
        <begin position="12"/>
        <end position="116"/>
    </location>
</feature>
<reference evidence="2" key="1">
    <citation type="submission" date="2021-02" db="EMBL/GenBank/DDBJ databases">
        <authorList>
            <person name="Nowell W R."/>
        </authorList>
    </citation>
    <scope>NUCLEOTIDE SEQUENCE</scope>
</reference>
<name>A0A814EMQ4_ADIRI</name>
<accession>A0A814EMQ4</accession>
<sequence length="155" mass="18033">MSYSPPFNNSNPVKNSGNLHIYYANKPFKHWKKRWLQLQDQQLAIYQDSFYKRLERTININNYRVSITNSNDSISHKGYSFKLYDPDATSTKPIYLAADSKSSMTQWINALRLSASLTNDVLVDPYFDSNLHSIDTNPESDYNGWMKNNGSRSQY</sequence>
<dbReference type="Pfam" id="PF00169">
    <property type="entry name" value="PH"/>
    <property type="match status" value="1"/>
</dbReference>
<dbReference type="InterPro" id="IPR011993">
    <property type="entry name" value="PH-like_dom_sf"/>
</dbReference>
<dbReference type="Proteomes" id="UP000663828">
    <property type="component" value="Unassembled WGS sequence"/>
</dbReference>
<comment type="caution">
    <text evidence="2">The sequence shown here is derived from an EMBL/GenBank/DDBJ whole genome shotgun (WGS) entry which is preliminary data.</text>
</comment>
<dbReference type="AlphaFoldDB" id="A0A814EMQ4"/>
<dbReference type="PANTHER" id="PTHR12752">
    <property type="entry name" value="PHOSPHOINOSITOL 3-PHOSPHATE-BINDING PROTEIN"/>
    <property type="match status" value="1"/>
</dbReference>
<protein>
    <recommendedName>
        <fullName evidence="1">PH domain-containing protein</fullName>
    </recommendedName>
</protein>
<keyword evidence="3" id="KW-1185">Reference proteome</keyword>
<dbReference type="PANTHER" id="PTHR12752:SF9">
    <property type="entry name" value="KRAMER, ISOFORM I"/>
    <property type="match status" value="1"/>
</dbReference>
<evidence type="ECO:0000313" key="2">
    <source>
        <dbReference type="EMBL" id="CAF0974364.1"/>
    </source>
</evidence>
<evidence type="ECO:0000259" key="1">
    <source>
        <dbReference type="PROSITE" id="PS50003"/>
    </source>
</evidence>
<dbReference type="SMART" id="SM00233">
    <property type="entry name" value="PH"/>
    <property type="match status" value="1"/>
</dbReference>
<feature type="non-terminal residue" evidence="2">
    <location>
        <position position="1"/>
    </location>
</feature>
<organism evidence="2 3">
    <name type="scientific">Adineta ricciae</name>
    <name type="common">Rotifer</name>
    <dbReference type="NCBI Taxonomy" id="249248"/>
    <lineage>
        <taxon>Eukaryota</taxon>
        <taxon>Metazoa</taxon>
        <taxon>Spiralia</taxon>
        <taxon>Gnathifera</taxon>
        <taxon>Rotifera</taxon>
        <taxon>Eurotatoria</taxon>
        <taxon>Bdelloidea</taxon>
        <taxon>Adinetida</taxon>
        <taxon>Adinetidae</taxon>
        <taxon>Adineta</taxon>
    </lineage>
</organism>
<gene>
    <name evidence="2" type="ORF">XAT740_LOCUS11840</name>
</gene>
<proteinExistence type="predicted"/>
<dbReference type="PROSITE" id="PS50003">
    <property type="entry name" value="PH_DOMAIN"/>
    <property type="match status" value="1"/>
</dbReference>
<dbReference type="InterPro" id="IPR001849">
    <property type="entry name" value="PH_domain"/>
</dbReference>